<proteinExistence type="predicted"/>
<name>A0AAW1YPJ0_RUBAR</name>
<gene>
    <name evidence="1" type="ORF">M0R45_005904</name>
</gene>
<evidence type="ECO:0000313" key="2">
    <source>
        <dbReference type="Proteomes" id="UP001457282"/>
    </source>
</evidence>
<dbReference type="EMBL" id="JBEDUW010000001">
    <property type="protein sequence ID" value="KAK9950411.1"/>
    <property type="molecule type" value="Genomic_DNA"/>
</dbReference>
<comment type="caution">
    <text evidence="1">The sequence shown here is derived from an EMBL/GenBank/DDBJ whole genome shotgun (WGS) entry which is preliminary data.</text>
</comment>
<sequence length="108" mass="11965">MPSPQRSAHLFTAAILPARHRRRKAKLPQSRRWITAGLHHALPLSSPALLSHREAPHIPDRIDLLDFISAAALCLCPRPHLLLIHGATSSPHNLSLCKEESKRLLCTG</sequence>
<keyword evidence="2" id="KW-1185">Reference proteome</keyword>
<evidence type="ECO:0000313" key="1">
    <source>
        <dbReference type="EMBL" id="KAK9950411.1"/>
    </source>
</evidence>
<dbReference type="AlphaFoldDB" id="A0AAW1YPJ0"/>
<reference evidence="1 2" key="1">
    <citation type="journal article" date="2023" name="G3 (Bethesda)">
        <title>A chromosome-length genome assembly and annotation of blackberry (Rubus argutus, cv. 'Hillquist').</title>
        <authorList>
            <person name="Bruna T."/>
            <person name="Aryal R."/>
            <person name="Dudchenko O."/>
            <person name="Sargent D.J."/>
            <person name="Mead D."/>
            <person name="Buti M."/>
            <person name="Cavallini A."/>
            <person name="Hytonen T."/>
            <person name="Andres J."/>
            <person name="Pham M."/>
            <person name="Weisz D."/>
            <person name="Mascagni F."/>
            <person name="Usai G."/>
            <person name="Natali L."/>
            <person name="Bassil N."/>
            <person name="Fernandez G.E."/>
            <person name="Lomsadze A."/>
            <person name="Armour M."/>
            <person name="Olukolu B."/>
            <person name="Poorten T."/>
            <person name="Britton C."/>
            <person name="Davik J."/>
            <person name="Ashrafi H."/>
            <person name="Aiden E.L."/>
            <person name="Borodovsky M."/>
            <person name="Worthington M."/>
        </authorList>
    </citation>
    <scope>NUCLEOTIDE SEQUENCE [LARGE SCALE GENOMIC DNA]</scope>
    <source>
        <strain evidence="1">PI 553951</strain>
    </source>
</reference>
<accession>A0AAW1YPJ0</accession>
<protein>
    <submittedName>
        <fullName evidence="1">Uncharacterized protein</fullName>
    </submittedName>
</protein>
<dbReference type="Proteomes" id="UP001457282">
    <property type="component" value="Unassembled WGS sequence"/>
</dbReference>
<organism evidence="1 2">
    <name type="scientific">Rubus argutus</name>
    <name type="common">Southern blackberry</name>
    <dbReference type="NCBI Taxonomy" id="59490"/>
    <lineage>
        <taxon>Eukaryota</taxon>
        <taxon>Viridiplantae</taxon>
        <taxon>Streptophyta</taxon>
        <taxon>Embryophyta</taxon>
        <taxon>Tracheophyta</taxon>
        <taxon>Spermatophyta</taxon>
        <taxon>Magnoliopsida</taxon>
        <taxon>eudicotyledons</taxon>
        <taxon>Gunneridae</taxon>
        <taxon>Pentapetalae</taxon>
        <taxon>rosids</taxon>
        <taxon>fabids</taxon>
        <taxon>Rosales</taxon>
        <taxon>Rosaceae</taxon>
        <taxon>Rosoideae</taxon>
        <taxon>Rosoideae incertae sedis</taxon>
        <taxon>Rubus</taxon>
    </lineage>
</organism>